<organism evidence="1 2">
    <name type="scientific">Conchiformibius steedae</name>
    <dbReference type="NCBI Taxonomy" id="153493"/>
    <lineage>
        <taxon>Bacteria</taxon>
        <taxon>Pseudomonadati</taxon>
        <taxon>Pseudomonadota</taxon>
        <taxon>Betaproteobacteria</taxon>
        <taxon>Neisseriales</taxon>
        <taxon>Neisseriaceae</taxon>
        <taxon>Conchiformibius</taxon>
    </lineage>
</organism>
<gene>
    <name evidence="1" type="ORF">EII21_10095</name>
</gene>
<keyword evidence="2" id="KW-1185">Reference proteome</keyword>
<dbReference type="AlphaFoldDB" id="A0A3P2A0V7"/>
<proteinExistence type="predicted"/>
<dbReference type="RefSeq" id="WP_124796134.1">
    <property type="nucleotide sequence ID" value="NZ_RQYC01000024.1"/>
</dbReference>
<evidence type="ECO:0000313" key="1">
    <source>
        <dbReference type="EMBL" id="RRD89044.1"/>
    </source>
</evidence>
<name>A0A3P2A0V7_9NEIS</name>
<dbReference type="EMBL" id="RQYC01000024">
    <property type="protein sequence ID" value="RRD89044.1"/>
    <property type="molecule type" value="Genomic_DNA"/>
</dbReference>
<dbReference type="SUPFAM" id="SSF53335">
    <property type="entry name" value="S-adenosyl-L-methionine-dependent methyltransferases"/>
    <property type="match status" value="1"/>
</dbReference>
<dbReference type="OrthoDB" id="5671374at2"/>
<comment type="caution">
    <text evidence="1">The sequence shown here is derived from an EMBL/GenBank/DDBJ whole genome shotgun (WGS) entry which is preliminary data.</text>
</comment>
<accession>A0A3P2A0V7</accession>
<evidence type="ECO:0000313" key="2">
    <source>
        <dbReference type="Proteomes" id="UP000269923"/>
    </source>
</evidence>
<dbReference type="InterPro" id="IPR029063">
    <property type="entry name" value="SAM-dependent_MTases_sf"/>
</dbReference>
<dbReference type="Proteomes" id="UP000269923">
    <property type="component" value="Unassembled WGS sequence"/>
</dbReference>
<evidence type="ECO:0008006" key="3">
    <source>
        <dbReference type="Google" id="ProtNLM"/>
    </source>
</evidence>
<reference evidence="1 2" key="1">
    <citation type="submission" date="2018-11" db="EMBL/GenBank/DDBJ databases">
        <title>Genomes From Bacteria Associated with the Canine Oral Cavity: a Test Case for Automated Genome-Based Taxonomic Assignment.</title>
        <authorList>
            <person name="Coil D.A."/>
            <person name="Jospin G."/>
            <person name="Darling A.E."/>
            <person name="Wallis C."/>
            <person name="Davis I.J."/>
            <person name="Harris S."/>
            <person name="Eisen J.A."/>
            <person name="Holcombe L.J."/>
            <person name="O'Flynn C."/>
        </authorList>
    </citation>
    <scope>NUCLEOTIDE SEQUENCE [LARGE SCALE GENOMIC DNA]</scope>
    <source>
        <strain evidence="1 2">COT-280</strain>
    </source>
</reference>
<sequence length="276" mass="31836">MAYTQAPLPFTGQKRRFLSHFKTLLNQHLDGDGAGWTIIDAFGGSGLLAHTAKRCKPAARVIYNDFDGYAERLAHIPDTNRLRRIIADLLQHQPSKAKLSDAVKKTVETTINSFGGYLDLDCLTTWLLFSGRTAHDLSELHHQDFYNRIRQRDYPTADDYLDGLEIVSQPYHELLPPHLDDPKTLLVLDPPYVCTQQGSYRKAGYFGMVQFLRLMRLVRPPFVFFSSTRSELLEYLDLVIGDKMEGWDRFKDYQKISLTTHINQQAVYEDNLVYRF</sequence>
<protein>
    <recommendedName>
        <fullName evidence="3">DNA adenine methylase</fullName>
    </recommendedName>
</protein>